<dbReference type="InterPro" id="IPR036855">
    <property type="entry name" value="Znf_CCCH_sf"/>
</dbReference>
<dbReference type="Gene3D" id="4.10.1000.10">
    <property type="entry name" value="Zinc finger, CCCH-type"/>
    <property type="match status" value="2"/>
</dbReference>
<dbReference type="SMART" id="SM00356">
    <property type="entry name" value="ZnF_C3H1"/>
    <property type="match status" value="4"/>
</dbReference>
<dbReference type="GO" id="GO:0006397">
    <property type="term" value="P:mRNA processing"/>
    <property type="evidence" value="ECO:0007669"/>
    <property type="project" value="UniProtKB-KW"/>
</dbReference>
<keyword evidence="14" id="KW-1185">Reference proteome</keyword>
<gene>
    <name evidence="13" type="ORF">TrCOL_g2390</name>
</gene>
<keyword evidence="3 9" id="KW-0479">Metal-binding</keyword>
<comment type="subcellular location">
    <subcellularLocation>
        <location evidence="1">Nucleus</location>
    </subcellularLocation>
</comment>
<evidence type="ECO:0000256" key="8">
    <source>
        <dbReference type="ARBA" id="ARBA00023242"/>
    </source>
</evidence>
<keyword evidence="5 9" id="KW-0863">Zinc-finger</keyword>
<dbReference type="PROSITE" id="PS51222">
    <property type="entry name" value="DCD"/>
    <property type="match status" value="1"/>
</dbReference>
<evidence type="ECO:0000256" key="2">
    <source>
        <dbReference type="ARBA" id="ARBA00022664"/>
    </source>
</evidence>
<evidence type="ECO:0000256" key="7">
    <source>
        <dbReference type="ARBA" id="ARBA00022884"/>
    </source>
</evidence>
<dbReference type="SUPFAM" id="SSF90229">
    <property type="entry name" value="CCCH zinc finger"/>
    <property type="match status" value="2"/>
</dbReference>
<feature type="compositionally biased region" description="Gly residues" evidence="10">
    <location>
        <begin position="636"/>
        <end position="650"/>
    </location>
</feature>
<feature type="domain" description="DCD" evidence="12">
    <location>
        <begin position="448"/>
        <end position="582"/>
    </location>
</feature>
<dbReference type="InterPro" id="IPR000571">
    <property type="entry name" value="Znf_CCCH"/>
</dbReference>
<evidence type="ECO:0000313" key="13">
    <source>
        <dbReference type="EMBL" id="GMI21281.1"/>
    </source>
</evidence>
<name>A0A9W7FX45_9STRA</name>
<dbReference type="InterPro" id="IPR045348">
    <property type="entry name" value="CPSF4/Yth1"/>
</dbReference>
<evidence type="ECO:0000256" key="5">
    <source>
        <dbReference type="ARBA" id="ARBA00022771"/>
    </source>
</evidence>
<keyword evidence="7" id="KW-0694">RNA-binding</keyword>
<feature type="region of interest" description="Disordered" evidence="10">
    <location>
        <begin position="618"/>
        <end position="650"/>
    </location>
</feature>
<organism evidence="13 14">
    <name type="scientific">Triparma columacea</name>
    <dbReference type="NCBI Taxonomy" id="722753"/>
    <lineage>
        <taxon>Eukaryota</taxon>
        <taxon>Sar</taxon>
        <taxon>Stramenopiles</taxon>
        <taxon>Ochrophyta</taxon>
        <taxon>Bolidophyceae</taxon>
        <taxon>Parmales</taxon>
        <taxon>Triparmaceae</taxon>
        <taxon>Triparma</taxon>
    </lineage>
</organism>
<proteinExistence type="predicted"/>
<dbReference type="Pfam" id="PF18044">
    <property type="entry name" value="zf-CCCH_4"/>
    <property type="match status" value="1"/>
</dbReference>
<comment type="caution">
    <text evidence="13">The sequence shown here is derived from an EMBL/GenBank/DDBJ whole genome shotgun (WGS) entry which is preliminary data.</text>
</comment>
<keyword evidence="4" id="KW-0677">Repeat</keyword>
<dbReference type="InterPro" id="IPR013989">
    <property type="entry name" value="Dev_and_cell_death_domain"/>
</dbReference>
<evidence type="ECO:0000256" key="6">
    <source>
        <dbReference type="ARBA" id="ARBA00022833"/>
    </source>
</evidence>
<dbReference type="AlphaFoldDB" id="A0A9W7FX45"/>
<evidence type="ECO:0000313" key="14">
    <source>
        <dbReference type="Proteomes" id="UP001165065"/>
    </source>
</evidence>
<feature type="domain" description="C3H1-type" evidence="11">
    <location>
        <begin position="185"/>
        <end position="212"/>
    </location>
</feature>
<dbReference type="GO" id="GO:0008270">
    <property type="term" value="F:zinc ion binding"/>
    <property type="evidence" value="ECO:0007669"/>
    <property type="project" value="UniProtKB-KW"/>
</dbReference>
<feature type="compositionally biased region" description="Basic and acidic residues" evidence="10">
    <location>
        <begin position="624"/>
        <end position="635"/>
    </location>
</feature>
<evidence type="ECO:0000259" key="12">
    <source>
        <dbReference type="PROSITE" id="PS51222"/>
    </source>
</evidence>
<feature type="domain" description="C3H1-type" evidence="11">
    <location>
        <begin position="69"/>
        <end position="96"/>
    </location>
</feature>
<sequence>MQNAISINNVHFEVDDYIYEQAIPKLQDPLPYKKAGSVFLDENGIAVPNNYSHEENSEAALNSVRNDPRLRTVVCRHWMKGLCMKGERCEFLHQFDLERMPLCRHGDRCKTPDCPFRHIKEEDRMECVFYKQGFCIHGGFCRYKHTRKERIDRALVCDFTLGLAQMQAGKDGVALRRPAAKQSEYFKVSMCKHFLQGSCPFGDGCHFAHGKEELQRHKLMNPKFGGGTAIMAGLDAAGEIRNDIFGAGYQEASVEYFEGMGVGGGRPNPVTEPRGAEYMAFNTPTYKDLAMTVGRKETWVDEKMCADMNDRMRRCKTGQLCVFFTVIHSGHIQAVGIVETAAVSENERSMGLKRCCRVGITFYRSMELPIETTAREAKGLKMPDVGVGGGFAILTPDVGERVLSACWNTPQVTLHEPTYLCQDKKALQDTLDPFFTPYLEDGDGWPLHQVPGFLFGATTSAMGEAIEKGIFGLPMHMKLAASKIQPGAAIFIYNLSDGLLFGVFEAVSTMELNMDPSLFSKVGNATTSPFPVQIKVRISIEAPPLDSTDIILNQILRDRGGIPKVGPLSFSQCKVLADLITERCGALAFMQRRKAMLEGKVKGNMKEIKGGMDIPISIPPEDVLNGKRERGEKGGGEGNGDIEGGDGGGL</sequence>
<reference evidence="14" key="1">
    <citation type="journal article" date="2023" name="Commun. Biol.">
        <title>Genome analysis of Parmales, the sister group of diatoms, reveals the evolutionary specialization of diatoms from phago-mixotrophs to photoautotrophs.</title>
        <authorList>
            <person name="Ban H."/>
            <person name="Sato S."/>
            <person name="Yoshikawa S."/>
            <person name="Yamada K."/>
            <person name="Nakamura Y."/>
            <person name="Ichinomiya M."/>
            <person name="Sato N."/>
            <person name="Blanc-Mathieu R."/>
            <person name="Endo H."/>
            <person name="Kuwata A."/>
            <person name="Ogata H."/>
        </authorList>
    </citation>
    <scope>NUCLEOTIDE SEQUENCE [LARGE SCALE GENOMIC DNA]</scope>
</reference>
<feature type="zinc finger region" description="C3H1-type" evidence="9">
    <location>
        <begin position="185"/>
        <end position="212"/>
    </location>
</feature>
<evidence type="ECO:0000256" key="9">
    <source>
        <dbReference type="PROSITE-ProRule" id="PRU00723"/>
    </source>
</evidence>
<keyword evidence="8" id="KW-0539">Nucleus</keyword>
<feature type="zinc finger region" description="C3H1-type" evidence="9">
    <location>
        <begin position="69"/>
        <end position="96"/>
    </location>
</feature>
<dbReference type="EMBL" id="BRYA01000528">
    <property type="protein sequence ID" value="GMI21281.1"/>
    <property type="molecule type" value="Genomic_DNA"/>
</dbReference>
<dbReference type="InterPro" id="IPR041367">
    <property type="entry name" value="Znf-CCCH_4"/>
</dbReference>
<feature type="zinc finger region" description="C3H1-type" evidence="9">
    <location>
        <begin position="121"/>
        <end position="148"/>
    </location>
</feature>
<dbReference type="PROSITE" id="PS50103">
    <property type="entry name" value="ZF_C3H1"/>
    <property type="match status" value="3"/>
</dbReference>
<dbReference type="OrthoDB" id="1914176at2759"/>
<evidence type="ECO:0000256" key="1">
    <source>
        <dbReference type="ARBA" id="ARBA00004123"/>
    </source>
</evidence>
<evidence type="ECO:0000256" key="4">
    <source>
        <dbReference type="ARBA" id="ARBA00022737"/>
    </source>
</evidence>
<dbReference type="Proteomes" id="UP001165065">
    <property type="component" value="Unassembled WGS sequence"/>
</dbReference>
<protein>
    <recommendedName>
        <fullName evidence="15">Cleavage and polyadenylation specificity factor subunit 4</fullName>
    </recommendedName>
</protein>
<dbReference type="PANTHER" id="PTHR23102">
    <property type="entry name" value="CLEAVAGE AND POLYADENYLATION SPECIFICITY FACTOR SUBUNIT 4-RELATED"/>
    <property type="match status" value="1"/>
</dbReference>
<keyword evidence="2" id="KW-0507">mRNA processing</keyword>
<dbReference type="PANTHER" id="PTHR23102:SF24">
    <property type="entry name" value="CLEAVAGE AND POLYADENYLATION SPECIFICITY FACTOR SUBUNIT 4"/>
    <property type="match status" value="1"/>
</dbReference>
<evidence type="ECO:0000259" key="11">
    <source>
        <dbReference type="PROSITE" id="PS50103"/>
    </source>
</evidence>
<dbReference type="GO" id="GO:0005634">
    <property type="term" value="C:nucleus"/>
    <property type="evidence" value="ECO:0007669"/>
    <property type="project" value="UniProtKB-SubCell"/>
</dbReference>
<accession>A0A9W7FX45</accession>
<keyword evidence="6 9" id="KW-0862">Zinc</keyword>
<dbReference type="SMART" id="SM00767">
    <property type="entry name" value="DCD"/>
    <property type="match status" value="1"/>
</dbReference>
<evidence type="ECO:0000256" key="3">
    <source>
        <dbReference type="ARBA" id="ARBA00022723"/>
    </source>
</evidence>
<dbReference type="Pfam" id="PF00642">
    <property type="entry name" value="zf-CCCH"/>
    <property type="match status" value="1"/>
</dbReference>
<dbReference type="GO" id="GO:0003723">
    <property type="term" value="F:RNA binding"/>
    <property type="evidence" value="ECO:0007669"/>
    <property type="project" value="UniProtKB-KW"/>
</dbReference>
<evidence type="ECO:0008006" key="15">
    <source>
        <dbReference type="Google" id="ProtNLM"/>
    </source>
</evidence>
<evidence type="ECO:0000256" key="10">
    <source>
        <dbReference type="SAM" id="MobiDB-lite"/>
    </source>
</evidence>
<dbReference type="Pfam" id="PF10539">
    <property type="entry name" value="Dev_Cell_Death"/>
    <property type="match status" value="1"/>
</dbReference>
<feature type="domain" description="C3H1-type" evidence="11">
    <location>
        <begin position="121"/>
        <end position="148"/>
    </location>
</feature>